<keyword evidence="2 12" id="KW-0812">Transmembrane</keyword>
<evidence type="ECO:0000256" key="8">
    <source>
        <dbReference type="ARBA" id="ARBA00023136"/>
    </source>
</evidence>
<keyword evidence="13" id="KW-0675">Receptor</keyword>
<dbReference type="EMBL" id="HACA01020251">
    <property type="protein sequence ID" value="CDW37612.1"/>
    <property type="molecule type" value="Transcribed_RNA"/>
</dbReference>
<feature type="repeat" description="TPR" evidence="10">
    <location>
        <begin position="509"/>
        <end position="542"/>
    </location>
</feature>
<keyword evidence="7" id="KW-0496">Mitochondrion</keyword>
<dbReference type="OrthoDB" id="66418at2759"/>
<proteinExistence type="inferred from homology"/>
<keyword evidence="6 12" id="KW-1133">Transmembrane helix</keyword>
<evidence type="ECO:0000256" key="1">
    <source>
        <dbReference type="ARBA" id="ARBA00004572"/>
    </source>
</evidence>
<dbReference type="Gene3D" id="1.25.40.10">
    <property type="entry name" value="Tetratricopeptide repeat domain"/>
    <property type="match status" value="2"/>
</dbReference>
<evidence type="ECO:0000256" key="11">
    <source>
        <dbReference type="SAM" id="MobiDB-lite"/>
    </source>
</evidence>
<sequence>MIDELIMSPTVDKTGGGVPKWLLGLAIGVPVAAGIAYVLFGGTSRPKDKKDSEKASPKKKASQMKDPLKQAVAHKDKGNEYFFQGRYELAIKSYSDAISVCPTDQLRDLSIFHQNRAAAYEQLGKLDCVVSDCDVALSYAGNYVKALDRRSKAVHHLVDKESKTEVKIELLVKCLEDYTALNLLSSFKSQEHMLALDSLLIELGTLEAQRYVKKPLFPTKMMVKSFFSYFIKDPCLKMSLDVQNGNITNGHGLSGFEKALDAFENEEYGSIVSFCTEELTNPKSVHILQAKLLRSTICVITKDVEQAFNDLTDIINDDKVDLYYQVNALIKRSHIFINRLKDPQLDPESSFADLQRAEELQPDNPDVYHHRGKHHLLIGNLDMAITDFNKALEIGPDSPILKAQMNAAILRKCLSQGNMLGVDDCISAFQKLIEEYPNCSECHTLYAQALSGGQEFDKSIAIFKKAIAIEPKDPLLYVQQAIVLLDQQGDIENATTLINKALEIDSSCHIAYEHLALIEMRAGNHEKALKLFDKAISSSPVELDLVHHFGQKYGCMTQAKVGKRLGYFQAKNSFNWFSQMV</sequence>
<evidence type="ECO:0000256" key="5">
    <source>
        <dbReference type="ARBA" id="ARBA00022803"/>
    </source>
</evidence>
<dbReference type="PANTHER" id="PTHR46208">
    <property type="entry name" value="MITOCHONDRIAL IMPORT RECEPTOR SUBUNIT TOM70"/>
    <property type="match status" value="1"/>
</dbReference>
<dbReference type="SUPFAM" id="SSF48452">
    <property type="entry name" value="TPR-like"/>
    <property type="match status" value="2"/>
</dbReference>
<evidence type="ECO:0000256" key="7">
    <source>
        <dbReference type="ARBA" id="ARBA00023128"/>
    </source>
</evidence>
<dbReference type="Pfam" id="PF00515">
    <property type="entry name" value="TPR_1"/>
    <property type="match status" value="1"/>
</dbReference>
<dbReference type="Pfam" id="PF13181">
    <property type="entry name" value="TPR_8"/>
    <property type="match status" value="1"/>
</dbReference>
<name>A0A0K2UI57_LEPSM</name>
<keyword evidence="3" id="KW-0677">Repeat</keyword>
<feature type="compositionally biased region" description="Basic and acidic residues" evidence="11">
    <location>
        <begin position="45"/>
        <end position="56"/>
    </location>
</feature>
<protein>
    <submittedName>
        <fullName evidence="13">Mitochondrial import receptor subunit TOM70like [Takifugu rubripes]</fullName>
    </submittedName>
</protein>
<keyword evidence="4" id="KW-1000">Mitochondrion outer membrane</keyword>
<evidence type="ECO:0000256" key="4">
    <source>
        <dbReference type="ARBA" id="ARBA00022787"/>
    </source>
</evidence>
<dbReference type="InterPro" id="IPR011990">
    <property type="entry name" value="TPR-like_helical_dom_sf"/>
</dbReference>
<organism evidence="13">
    <name type="scientific">Lepeophtheirus salmonis</name>
    <name type="common">Salmon louse</name>
    <name type="synonym">Caligus salmonis</name>
    <dbReference type="NCBI Taxonomy" id="72036"/>
    <lineage>
        <taxon>Eukaryota</taxon>
        <taxon>Metazoa</taxon>
        <taxon>Ecdysozoa</taxon>
        <taxon>Arthropoda</taxon>
        <taxon>Crustacea</taxon>
        <taxon>Multicrustacea</taxon>
        <taxon>Hexanauplia</taxon>
        <taxon>Copepoda</taxon>
        <taxon>Siphonostomatoida</taxon>
        <taxon>Caligidae</taxon>
        <taxon>Lepeophtheirus</taxon>
    </lineage>
</organism>
<dbReference type="GO" id="GO:0045039">
    <property type="term" value="P:protein insertion into mitochondrial inner membrane"/>
    <property type="evidence" value="ECO:0007669"/>
    <property type="project" value="TreeGrafter"/>
</dbReference>
<feature type="transmembrane region" description="Helical" evidence="12">
    <location>
        <begin position="20"/>
        <end position="40"/>
    </location>
</feature>
<evidence type="ECO:0000256" key="10">
    <source>
        <dbReference type="PROSITE-ProRule" id="PRU00339"/>
    </source>
</evidence>
<dbReference type="GO" id="GO:0030943">
    <property type="term" value="F:mitochondrion targeting sequence binding"/>
    <property type="evidence" value="ECO:0007669"/>
    <property type="project" value="TreeGrafter"/>
</dbReference>
<keyword evidence="8 12" id="KW-0472">Membrane</keyword>
<feature type="repeat" description="TPR" evidence="10">
    <location>
        <begin position="365"/>
        <end position="398"/>
    </location>
</feature>
<dbReference type="SMART" id="SM00028">
    <property type="entry name" value="TPR"/>
    <property type="match status" value="6"/>
</dbReference>
<dbReference type="GO" id="GO:0030150">
    <property type="term" value="P:protein import into mitochondrial matrix"/>
    <property type="evidence" value="ECO:0007669"/>
    <property type="project" value="TreeGrafter"/>
</dbReference>
<comment type="subcellular location">
    <subcellularLocation>
        <location evidence="1">Mitochondrion outer membrane</location>
        <topology evidence="1">Single-pass membrane protein</topology>
    </subcellularLocation>
</comment>
<evidence type="ECO:0000313" key="13">
    <source>
        <dbReference type="EMBL" id="CDW37612.1"/>
    </source>
</evidence>
<evidence type="ECO:0000256" key="12">
    <source>
        <dbReference type="SAM" id="Phobius"/>
    </source>
</evidence>
<feature type="region of interest" description="Disordered" evidence="11">
    <location>
        <begin position="44"/>
        <end position="69"/>
    </location>
</feature>
<dbReference type="AlphaFoldDB" id="A0A0K2UI57"/>
<dbReference type="Pfam" id="PF13432">
    <property type="entry name" value="TPR_16"/>
    <property type="match status" value="2"/>
</dbReference>
<evidence type="ECO:0000256" key="9">
    <source>
        <dbReference type="ARBA" id="ARBA00038030"/>
    </source>
</evidence>
<dbReference type="PROSITE" id="PS50005">
    <property type="entry name" value="TPR"/>
    <property type="match status" value="4"/>
</dbReference>
<evidence type="ECO:0000256" key="6">
    <source>
        <dbReference type="ARBA" id="ARBA00022989"/>
    </source>
</evidence>
<feature type="repeat" description="TPR" evidence="10">
    <location>
        <begin position="440"/>
        <end position="473"/>
    </location>
</feature>
<dbReference type="PANTHER" id="PTHR46208:SF1">
    <property type="entry name" value="MITOCHONDRIAL IMPORT RECEPTOR SUBUNIT TOM70"/>
    <property type="match status" value="1"/>
</dbReference>
<keyword evidence="5 10" id="KW-0802">TPR repeat</keyword>
<reference evidence="13" key="1">
    <citation type="submission" date="2014-05" db="EMBL/GenBank/DDBJ databases">
        <authorList>
            <person name="Chronopoulou M."/>
        </authorList>
    </citation>
    <scope>NUCLEOTIDE SEQUENCE</scope>
    <source>
        <tissue evidence="13">Whole organism</tissue>
    </source>
</reference>
<dbReference type="InterPro" id="IPR019734">
    <property type="entry name" value="TPR_rpt"/>
</dbReference>
<evidence type="ECO:0000256" key="2">
    <source>
        <dbReference type="ARBA" id="ARBA00022692"/>
    </source>
</evidence>
<comment type="similarity">
    <text evidence="9">Belongs to the Tom70 family.</text>
</comment>
<evidence type="ECO:0000256" key="3">
    <source>
        <dbReference type="ARBA" id="ARBA00022737"/>
    </source>
</evidence>
<feature type="repeat" description="TPR" evidence="10">
    <location>
        <begin position="71"/>
        <end position="104"/>
    </location>
</feature>
<dbReference type="GO" id="GO:0005741">
    <property type="term" value="C:mitochondrial outer membrane"/>
    <property type="evidence" value="ECO:0007669"/>
    <property type="project" value="UniProtKB-SubCell"/>
</dbReference>
<dbReference type="GO" id="GO:0008320">
    <property type="term" value="F:protein transmembrane transporter activity"/>
    <property type="evidence" value="ECO:0007669"/>
    <property type="project" value="TreeGrafter"/>
</dbReference>
<accession>A0A0K2UI57</accession>